<dbReference type="Pfam" id="PF02585">
    <property type="entry name" value="PIG-L"/>
    <property type="match status" value="1"/>
</dbReference>
<proteinExistence type="predicted"/>
<dbReference type="Gene3D" id="3.40.50.10320">
    <property type="entry name" value="LmbE-like"/>
    <property type="match status" value="1"/>
</dbReference>
<accession>A0ABV5AD09</accession>
<dbReference type="InterPro" id="IPR003737">
    <property type="entry name" value="GlcNAc_PI_deacetylase-related"/>
</dbReference>
<dbReference type="InterPro" id="IPR023841">
    <property type="entry name" value="BshB2"/>
</dbReference>
<dbReference type="SUPFAM" id="SSF102588">
    <property type="entry name" value="LmbE-like"/>
    <property type="match status" value="1"/>
</dbReference>
<evidence type="ECO:0000313" key="1">
    <source>
        <dbReference type="EMBL" id="MFB5190149.1"/>
    </source>
</evidence>
<sequence length="222" mass="25172">MERHVLVVFPHPDDETMATGGVIALHAEAGSPITYACFTLGEMGRNMGDPPFANRETLPQVRERELREACRHLGIEDLRLMGFRDKTLEFEDPEYLTSLISSLIEEVNPSLVITYYPGYCVHPDHEAIAHATVRAMAKLPVHVRPVLQCQAFSRGHEEVLGPCDVVLDTSAVWEKVYLAWKAHKSQTATYIAHVDKELQGDETSRRQAIERFSRYGLYTYPF</sequence>
<dbReference type="PANTHER" id="PTHR12993:SF27">
    <property type="entry name" value="N-ACETYL-ALPHA-D-GLUCOSAMINYL L-MALATE DEACETYLASE 2-RELATED"/>
    <property type="match status" value="1"/>
</dbReference>
<evidence type="ECO:0000313" key="2">
    <source>
        <dbReference type="Proteomes" id="UP001579974"/>
    </source>
</evidence>
<dbReference type="NCBIfam" id="TIGR04000">
    <property type="entry name" value="thiol_BshB2"/>
    <property type="match status" value="1"/>
</dbReference>
<dbReference type="EMBL" id="JBDXSU010000005">
    <property type="protein sequence ID" value="MFB5190149.1"/>
    <property type="molecule type" value="Genomic_DNA"/>
</dbReference>
<dbReference type="Proteomes" id="UP001579974">
    <property type="component" value="Unassembled WGS sequence"/>
</dbReference>
<protein>
    <submittedName>
        <fullName evidence="1">Bacillithiol biosynthesis deacetylase BshB2</fullName>
    </submittedName>
</protein>
<keyword evidence="2" id="KW-1185">Reference proteome</keyword>
<name>A0ABV5AD09_9BACL</name>
<dbReference type="InterPro" id="IPR024078">
    <property type="entry name" value="LmbE-like_dom_sf"/>
</dbReference>
<comment type="caution">
    <text evidence="1">The sequence shown here is derived from an EMBL/GenBank/DDBJ whole genome shotgun (WGS) entry which is preliminary data.</text>
</comment>
<reference evidence="1 2" key="1">
    <citation type="journal article" date="2024" name="Int. J. Mol. Sci.">
        <title>Exploration of Alicyclobacillus spp. Genome in Search of Antibiotic Resistance.</title>
        <authorList>
            <person name="Bucka-Kolendo J."/>
            <person name="Kiousi D.E."/>
            <person name="Dekowska A."/>
            <person name="Mikolajczuk-Szczyrba A."/>
            <person name="Karadedos D.M."/>
            <person name="Michael P."/>
            <person name="Galanis A."/>
            <person name="Sokolowska B."/>
        </authorList>
    </citation>
    <scope>NUCLEOTIDE SEQUENCE [LARGE SCALE GENOMIC DNA]</scope>
    <source>
        <strain evidence="1 2">KKP 3000</strain>
    </source>
</reference>
<gene>
    <name evidence="1" type="primary">bshB2</name>
    <name evidence="1" type="ORF">KKP3000_003594</name>
</gene>
<dbReference type="PANTHER" id="PTHR12993">
    <property type="entry name" value="N-ACETYLGLUCOSAMINYL-PHOSPHATIDYLINOSITOL DE-N-ACETYLASE-RELATED"/>
    <property type="match status" value="1"/>
</dbReference>
<dbReference type="RefSeq" id="WP_275473794.1">
    <property type="nucleotide sequence ID" value="NZ_CP162940.1"/>
</dbReference>
<organism evidence="1 2">
    <name type="scientific">Alicyclobacillus fastidiosus</name>
    <dbReference type="NCBI Taxonomy" id="392011"/>
    <lineage>
        <taxon>Bacteria</taxon>
        <taxon>Bacillati</taxon>
        <taxon>Bacillota</taxon>
        <taxon>Bacilli</taxon>
        <taxon>Bacillales</taxon>
        <taxon>Alicyclobacillaceae</taxon>
        <taxon>Alicyclobacillus</taxon>
    </lineage>
</organism>